<keyword evidence="2" id="KW-0645">Protease</keyword>
<comment type="caution">
    <text evidence="2">The sequence shown here is derived from an EMBL/GenBank/DDBJ whole genome shotgun (WGS) entry which is preliminary data.</text>
</comment>
<dbReference type="RefSeq" id="WP_006706886.1">
    <property type="nucleotide sequence ID" value="NZ_AGCA01000302.1"/>
</dbReference>
<evidence type="ECO:0000259" key="1">
    <source>
        <dbReference type="Pfam" id="PF01841"/>
    </source>
</evidence>
<keyword evidence="2" id="KW-0378">Hydrolase</keyword>
<evidence type="ECO:0000313" key="3">
    <source>
        <dbReference type="Proteomes" id="UP000004116"/>
    </source>
</evidence>
<feature type="domain" description="Transglutaminase-like" evidence="1">
    <location>
        <begin position="116"/>
        <end position="189"/>
    </location>
</feature>
<accession>G2GZJ8</accession>
<dbReference type="Gene3D" id="3.10.620.30">
    <property type="match status" value="1"/>
</dbReference>
<sequence length="485" mass="55902">MISGFHYIYNEYPSPQRIDRLNVKFTAERPIVWRGERMENFNITHKKDKKELVITLKKPPYYLNYVNEANGSYVRQIPRIELASSLDLQDNFGSIAKRYNEILAAKLPPLSAEVVSNIKEKTPEQKVTAVMQHIYDNYRYLGDWRGSERGYIPFSLSEIEEHGYGDCKDLAILLTAMLKASEIKAQPAWIKRGVFAPTLLIPGIKAPNHAIVRAEVNGKTWWLDPTNPVFTPGRTMSDLQERWVFVADETGQVKQETISAETPDVNQKVVREERFSDGTKAQVELNLELANDPLMQLSKDDQHYGKFSVDKELCSQFAKESQDCEIKRAETAFVMPEHYKMTATLTDLAALQKVSDQYIYHRSSDKLTAIWKMFSAYRREGNLADVFIGDPQTILLETTLRGGNINKQPLHCEIRSPWFDIDMKSEPSKDDSYHYSYKKVEKVRWLTHDEINSGEFKDLIDKSVDCFEKLRLNVQLTKKEPAKKA</sequence>
<keyword evidence="3" id="KW-1185">Reference proteome</keyword>
<dbReference type="Pfam" id="PF01841">
    <property type="entry name" value="Transglut_core"/>
    <property type="match status" value="1"/>
</dbReference>
<dbReference type="AlphaFoldDB" id="G2GZJ8"/>
<dbReference type="GO" id="GO:0008233">
    <property type="term" value="F:peptidase activity"/>
    <property type="evidence" value="ECO:0007669"/>
    <property type="project" value="UniProtKB-KW"/>
</dbReference>
<reference evidence="2 3" key="1">
    <citation type="journal article" date="2012" name="Genome Res.">
        <title>Genomic basis of endosymbiont-conferred protection against an insect parasitoid.</title>
        <authorList>
            <person name="Hansen A.K."/>
            <person name="Vorburger C."/>
            <person name="Moran N.A."/>
        </authorList>
    </citation>
    <scope>NUCLEOTIDE SEQUENCE [LARGE SCALE GENOMIC DNA]</scope>
    <source>
        <strain evidence="3">R5.15</strain>
    </source>
</reference>
<name>G2GZJ8_9ENTR</name>
<dbReference type="PATRIC" id="fig|1005043.3.peg.1109"/>
<gene>
    <name evidence="2" type="ORF">Rin_00012220</name>
</gene>
<proteinExistence type="predicted"/>
<dbReference type="GO" id="GO:0006508">
    <property type="term" value="P:proteolysis"/>
    <property type="evidence" value="ECO:0007669"/>
    <property type="project" value="UniProtKB-KW"/>
</dbReference>
<dbReference type="EMBL" id="AGCA01000302">
    <property type="protein sequence ID" value="EGY28829.1"/>
    <property type="molecule type" value="Genomic_DNA"/>
</dbReference>
<dbReference type="InterPro" id="IPR038765">
    <property type="entry name" value="Papain-like_cys_pep_sf"/>
</dbReference>
<evidence type="ECO:0000313" key="2">
    <source>
        <dbReference type="EMBL" id="EGY28829.1"/>
    </source>
</evidence>
<dbReference type="SUPFAM" id="SSF54001">
    <property type="entry name" value="Cysteine proteinases"/>
    <property type="match status" value="1"/>
</dbReference>
<protein>
    <submittedName>
        <fullName evidence="2">Transglutaminase-like enzyme, putative cysteine protease</fullName>
    </submittedName>
</protein>
<dbReference type="Proteomes" id="UP000004116">
    <property type="component" value="Unassembled WGS sequence"/>
</dbReference>
<organism evidence="2 3">
    <name type="scientific">Candidatus Regiella insecticola 5.15</name>
    <dbReference type="NCBI Taxonomy" id="1005043"/>
    <lineage>
        <taxon>Bacteria</taxon>
        <taxon>Pseudomonadati</taxon>
        <taxon>Pseudomonadota</taxon>
        <taxon>Gammaproteobacteria</taxon>
        <taxon>Enterobacterales</taxon>
        <taxon>Enterobacteriaceae</taxon>
        <taxon>aphid secondary symbionts</taxon>
        <taxon>Candidatus Regiella</taxon>
    </lineage>
</organism>
<dbReference type="InterPro" id="IPR002931">
    <property type="entry name" value="Transglutaminase-like"/>
</dbReference>